<organism evidence="1 2">
    <name type="scientific">Bowdeniella nasicola</name>
    <dbReference type="NCBI Taxonomy" id="208480"/>
    <lineage>
        <taxon>Bacteria</taxon>
        <taxon>Bacillati</taxon>
        <taxon>Actinomycetota</taxon>
        <taxon>Actinomycetes</taxon>
        <taxon>Actinomycetales</taxon>
        <taxon>Actinomycetaceae</taxon>
        <taxon>Bowdeniella</taxon>
    </lineage>
</organism>
<keyword evidence="2" id="KW-1185">Reference proteome</keyword>
<dbReference type="EMBL" id="MQVR01000003">
    <property type="protein sequence ID" value="OKL54983.1"/>
    <property type="molecule type" value="Genomic_DNA"/>
</dbReference>
<name>A0A1Q5Q5B9_9ACTO</name>
<accession>A0A1Q5Q5B9</accession>
<evidence type="ECO:0000313" key="2">
    <source>
        <dbReference type="Proteomes" id="UP000185628"/>
    </source>
</evidence>
<protein>
    <submittedName>
        <fullName evidence="1">Uncharacterized protein</fullName>
    </submittedName>
</protein>
<sequence>MTYCDTPEKILQDKSVGEPYHALAAAIRERDAARARDIMIDILHHFGFEACAGFVPNGATNEADA</sequence>
<dbReference type="RefSeq" id="WP_073715533.1">
    <property type="nucleotide sequence ID" value="NZ_MQVR01000003.1"/>
</dbReference>
<reference evidence="2" key="1">
    <citation type="submission" date="2016-12" db="EMBL/GenBank/DDBJ databases">
        <authorList>
            <person name="Meng X."/>
        </authorList>
    </citation>
    <scope>NUCLEOTIDE SEQUENCE [LARGE SCALE GENOMIC DNA]</scope>
    <source>
        <strain evidence="2">DSM 19116</strain>
    </source>
</reference>
<proteinExistence type="predicted"/>
<comment type="caution">
    <text evidence="1">The sequence shown here is derived from an EMBL/GenBank/DDBJ whole genome shotgun (WGS) entry which is preliminary data.</text>
</comment>
<evidence type="ECO:0000313" key="1">
    <source>
        <dbReference type="EMBL" id="OKL54983.1"/>
    </source>
</evidence>
<dbReference type="AlphaFoldDB" id="A0A1Q5Q5B9"/>
<dbReference type="Proteomes" id="UP000185628">
    <property type="component" value="Unassembled WGS sequence"/>
</dbReference>
<gene>
    <name evidence="1" type="ORF">BSZ39_00970</name>
</gene>